<accession>E4X5F2</accession>
<feature type="transmembrane region" description="Helical" evidence="1">
    <location>
        <begin position="202"/>
        <end position="222"/>
    </location>
</feature>
<proteinExistence type="predicted"/>
<organism evidence="2">
    <name type="scientific">Oikopleura dioica</name>
    <name type="common">Tunicate</name>
    <dbReference type="NCBI Taxonomy" id="34765"/>
    <lineage>
        <taxon>Eukaryota</taxon>
        <taxon>Metazoa</taxon>
        <taxon>Chordata</taxon>
        <taxon>Tunicata</taxon>
        <taxon>Appendicularia</taxon>
        <taxon>Copelata</taxon>
        <taxon>Oikopleuridae</taxon>
        <taxon>Oikopleura</taxon>
    </lineage>
</organism>
<name>E4X5F2_OIKDI</name>
<dbReference type="Proteomes" id="UP000001307">
    <property type="component" value="Unassembled WGS sequence"/>
</dbReference>
<keyword evidence="1" id="KW-1133">Transmembrane helix</keyword>
<keyword evidence="1" id="KW-0472">Membrane</keyword>
<dbReference type="AlphaFoldDB" id="E4X5F2"/>
<evidence type="ECO:0000313" key="3">
    <source>
        <dbReference type="Proteomes" id="UP000001307"/>
    </source>
</evidence>
<sequence length="232" mass="26198">MNETETFYYNYDCDDREIFGAFVTAWIWVFFNKVIIGVTFCYGSAVTHKNVYAEYAVVWLICIFNFIACVLIMEVYFDGYSSYASLSYISNVITHLRASLAMSCLALIFSILVAIQVIKELCKAKNQQVRENIVQQPVMAQSVQPAPVPSAPTYVRLPNGQLQLIQTVQQPAPQTVYVQPRPIIPAITSEQHMHSFAVAQTLVMMTNIIFSGICVGYLGFGLNQCKTYYDNM</sequence>
<dbReference type="EMBL" id="FN653025">
    <property type="protein sequence ID" value="CBY18521.1"/>
    <property type="molecule type" value="Genomic_DNA"/>
</dbReference>
<evidence type="ECO:0000313" key="2">
    <source>
        <dbReference type="EMBL" id="CBY18521.1"/>
    </source>
</evidence>
<dbReference type="OrthoDB" id="10451559at2759"/>
<protein>
    <recommendedName>
        <fullName evidence="4">MARVEL domain-containing protein</fullName>
    </recommendedName>
</protein>
<keyword evidence="1" id="KW-0812">Transmembrane</keyword>
<dbReference type="InParanoid" id="E4X5F2"/>
<keyword evidence="3" id="KW-1185">Reference proteome</keyword>
<feature type="transmembrane region" description="Helical" evidence="1">
    <location>
        <begin position="18"/>
        <end position="43"/>
    </location>
</feature>
<gene>
    <name evidence="2" type="ORF">GSOID_T00002387001</name>
</gene>
<evidence type="ECO:0008006" key="4">
    <source>
        <dbReference type="Google" id="ProtNLM"/>
    </source>
</evidence>
<evidence type="ECO:0000256" key="1">
    <source>
        <dbReference type="SAM" id="Phobius"/>
    </source>
</evidence>
<feature type="transmembrane region" description="Helical" evidence="1">
    <location>
        <begin position="55"/>
        <end position="77"/>
    </location>
</feature>
<feature type="transmembrane region" description="Helical" evidence="1">
    <location>
        <begin position="97"/>
        <end position="118"/>
    </location>
</feature>
<reference evidence="2" key="1">
    <citation type="journal article" date="2010" name="Science">
        <title>Plasticity of animal genome architecture unmasked by rapid evolution of a pelagic tunicate.</title>
        <authorList>
            <person name="Denoeud F."/>
            <person name="Henriet S."/>
            <person name="Mungpakdee S."/>
            <person name="Aury J.M."/>
            <person name="Da Silva C."/>
            <person name="Brinkmann H."/>
            <person name="Mikhaleva J."/>
            <person name="Olsen L.C."/>
            <person name="Jubin C."/>
            <person name="Canestro C."/>
            <person name="Bouquet J.M."/>
            <person name="Danks G."/>
            <person name="Poulain J."/>
            <person name="Campsteijn C."/>
            <person name="Adamski M."/>
            <person name="Cross I."/>
            <person name="Yadetie F."/>
            <person name="Muffato M."/>
            <person name="Louis A."/>
            <person name="Butcher S."/>
            <person name="Tsagkogeorga G."/>
            <person name="Konrad A."/>
            <person name="Singh S."/>
            <person name="Jensen M.F."/>
            <person name="Cong E.H."/>
            <person name="Eikeseth-Otteraa H."/>
            <person name="Noel B."/>
            <person name="Anthouard V."/>
            <person name="Porcel B.M."/>
            <person name="Kachouri-Lafond R."/>
            <person name="Nishino A."/>
            <person name="Ugolini M."/>
            <person name="Chourrout P."/>
            <person name="Nishida H."/>
            <person name="Aasland R."/>
            <person name="Huzurbazar S."/>
            <person name="Westhof E."/>
            <person name="Delsuc F."/>
            <person name="Lehrach H."/>
            <person name="Reinhardt R."/>
            <person name="Weissenbach J."/>
            <person name="Roy S.W."/>
            <person name="Artiguenave F."/>
            <person name="Postlethwait J.H."/>
            <person name="Manak J.R."/>
            <person name="Thompson E.M."/>
            <person name="Jaillon O."/>
            <person name="Du Pasquier L."/>
            <person name="Boudinot P."/>
            <person name="Liberles D.A."/>
            <person name="Volff J.N."/>
            <person name="Philippe H."/>
            <person name="Lenhard B."/>
            <person name="Roest Crollius H."/>
            <person name="Wincker P."/>
            <person name="Chourrout D."/>
        </authorList>
    </citation>
    <scope>NUCLEOTIDE SEQUENCE [LARGE SCALE GENOMIC DNA]</scope>
</reference>